<accession>A0A7D4QHK1</accession>
<keyword evidence="1" id="KW-0812">Transmembrane</keyword>
<proteinExistence type="predicted"/>
<keyword evidence="3" id="KW-1185">Reference proteome</keyword>
<reference evidence="2 3" key="1">
    <citation type="submission" date="2020-05" db="EMBL/GenBank/DDBJ databases">
        <title>Mucilaginibacter mali sp. nov.</title>
        <authorList>
            <person name="Kim H.S."/>
            <person name="Lee K.C."/>
            <person name="Suh M.K."/>
            <person name="Kim J.-S."/>
            <person name="Han K.-I."/>
            <person name="Eom M.K."/>
            <person name="Shin Y.K."/>
            <person name="Lee J.-S."/>
        </authorList>
    </citation>
    <scope>NUCLEOTIDE SEQUENCE [LARGE SCALE GENOMIC DNA]</scope>
    <source>
        <strain evidence="2 3">G2-14</strain>
    </source>
</reference>
<dbReference type="Proteomes" id="UP000505355">
    <property type="component" value="Chromosome"/>
</dbReference>
<keyword evidence="1" id="KW-0472">Membrane</keyword>
<keyword evidence="1" id="KW-1133">Transmembrane helix</keyword>
<feature type="transmembrane region" description="Helical" evidence="1">
    <location>
        <begin position="355"/>
        <end position="372"/>
    </location>
</feature>
<gene>
    <name evidence="2" type="ORF">HQ865_01195</name>
</gene>
<protein>
    <submittedName>
        <fullName evidence="2">Uncharacterized protein</fullName>
    </submittedName>
</protein>
<dbReference type="KEGG" id="mmab:HQ865_01195"/>
<dbReference type="AlphaFoldDB" id="A0A7D4QHK1"/>
<organism evidence="2 3">
    <name type="scientific">Mucilaginibacter mali</name>
    <dbReference type="NCBI Taxonomy" id="2740462"/>
    <lineage>
        <taxon>Bacteria</taxon>
        <taxon>Pseudomonadati</taxon>
        <taxon>Bacteroidota</taxon>
        <taxon>Sphingobacteriia</taxon>
        <taxon>Sphingobacteriales</taxon>
        <taxon>Sphingobacteriaceae</taxon>
        <taxon>Mucilaginibacter</taxon>
    </lineage>
</organism>
<evidence type="ECO:0000313" key="2">
    <source>
        <dbReference type="EMBL" id="QKJ28430.1"/>
    </source>
</evidence>
<sequence length="382" mass="39927">MSTNLINAVIVGQGKIPGLGDNIRLVGVPAGQATKFPRTGFIHNLNAYNPNRDVQRALNSFGLQPLPKAEVPDLLTGLSESLQGKILTYGIAHIVIQHKAESSNFTGLTIGNMTANDLHNYNGFLQSLNGREQQEYSDFLGINFKKIGQAIGNAAKAVGKGVGSAAKAVGHAAAFVAKPVVKLGGKIGTGVAHVVRDAAVGTAHVVRDAGVGVAHVARDVGVAAGKFTAKNWPYLAAAAAIWIPGLGPEVAAGLLGAISAMKNSGYSDQQIDQTLQDQGYPSVFGGGGGGDYDTSGNYAGDDGTNLVTDSDGNISWADGSTYNTETGAYTSPDGQTTYAEMPDLTKPNPNKKTNWWLWGGIAVAVAALVYWLHKHKKLNFKF</sequence>
<dbReference type="RefSeq" id="WP_173413132.1">
    <property type="nucleotide sequence ID" value="NZ_CP054139.1"/>
</dbReference>
<dbReference type="EMBL" id="CP054139">
    <property type="protein sequence ID" value="QKJ28430.1"/>
    <property type="molecule type" value="Genomic_DNA"/>
</dbReference>
<name>A0A7D4QHK1_9SPHI</name>
<evidence type="ECO:0000256" key="1">
    <source>
        <dbReference type="SAM" id="Phobius"/>
    </source>
</evidence>
<evidence type="ECO:0000313" key="3">
    <source>
        <dbReference type="Proteomes" id="UP000505355"/>
    </source>
</evidence>